<dbReference type="Proteomes" id="UP000182762">
    <property type="component" value="Unassembled WGS sequence"/>
</dbReference>
<feature type="domain" description="Transcription regulator PadR N-terminal" evidence="1">
    <location>
        <begin position="48"/>
        <end position="115"/>
    </location>
</feature>
<accession>A0A1I5YDC1</accession>
<dbReference type="GeneID" id="93710109"/>
<dbReference type="Pfam" id="PF03551">
    <property type="entry name" value="PadR"/>
    <property type="match status" value="1"/>
</dbReference>
<dbReference type="InterPro" id="IPR036390">
    <property type="entry name" value="WH_DNA-bd_sf"/>
</dbReference>
<dbReference type="InterPro" id="IPR036388">
    <property type="entry name" value="WH-like_DNA-bd_sf"/>
</dbReference>
<keyword evidence="3" id="KW-1185">Reference proteome</keyword>
<dbReference type="InterPro" id="IPR052509">
    <property type="entry name" value="Metal_resp_DNA-bind_regulator"/>
</dbReference>
<dbReference type="SUPFAM" id="SSF46785">
    <property type="entry name" value="Winged helix' DNA-binding domain"/>
    <property type="match status" value="1"/>
</dbReference>
<dbReference type="Gene3D" id="1.10.10.10">
    <property type="entry name" value="Winged helix-like DNA-binding domain superfamily/Winged helix DNA-binding domain"/>
    <property type="match status" value="1"/>
</dbReference>
<dbReference type="RefSeq" id="WP_061803795.1">
    <property type="nucleotide sequence ID" value="NZ_FOXX01000002.1"/>
</dbReference>
<name>A0A1I5YDC1_9BACI</name>
<dbReference type="EMBL" id="FOXX01000002">
    <property type="protein sequence ID" value="SFQ42211.1"/>
    <property type="molecule type" value="Genomic_DNA"/>
</dbReference>
<reference evidence="2 3" key="1">
    <citation type="submission" date="2016-10" db="EMBL/GenBank/DDBJ databases">
        <authorList>
            <person name="Varghese N."/>
            <person name="Submissions S."/>
        </authorList>
    </citation>
    <scope>NUCLEOTIDE SEQUENCE [LARGE SCALE GENOMIC DNA]</scope>
    <source>
        <strain evidence="2 3">DSM 13796</strain>
    </source>
</reference>
<evidence type="ECO:0000313" key="3">
    <source>
        <dbReference type="Proteomes" id="UP000182762"/>
    </source>
</evidence>
<sequence>MDEKLASLKKAMKNTVFKDLQFTDRHRRAISSSINGGDSEKNKILFAVLQLVRTEKTGMEILTALKSQALFAFEGKEGMMYTFLHELENKRWIVGEWKAERKYYKLTETGAKVLGKASDMRKEVKTFAQSWSLGE</sequence>
<evidence type="ECO:0000313" key="2">
    <source>
        <dbReference type="EMBL" id="SFQ42211.1"/>
    </source>
</evidence>
<comment type="caution">
    <text evidence="2">The sequence shown here is derived from an EMBL/GenBank/DDBJ whole genome shotgun (WGS) entry which is preliminary data.</text>
</comment>
<organism evidence="2 3">
    <name type="scientific">Priestia endophytica DSM 13796</name>
    <dbReference type="NCBI Taxonomy" id="1121089"/>
    <lineage>
        <taxon>Bacteria</taxon>
        <taxon>Bacillati</taxon>
        <taxon>Bacillota</taxon>
        <taxon>Bacilli</taxon>
        <taxon>Bacillales</taxon>
        <taxon>Bacillaceae</taxon>
        <taxon>Priestia</taxon>
    </lineage>
</organism>
<dbReference type="NCBIfam" id="NF006931">
    <property type="entry name" value="PRK09416.1"/>
    <property type="match status" value="1"/>
</dbReference>
<dbReference type="PANTHER" id="PTHR33169">
    <property type="entry name" value="PADR-FAMILY TRANSCRIPTIONAL REGULATOR"/>
    <property type="match status" value="1"/>
</dbReference>
<dbReference type="InterPro" id="IPR005149">
    <property type="entry name" value="Tscrpt_reg_PadR_N"/>
</dbReference>
<evidence type="ECO:0000259" key="1">
    <source>
        <dbReference type="Pfam" id="PF03551"/>
    </source>
</evidence>
<protein>
    <submittedName>
        <fullName evidence="2">Transcriptional regulator PadR-like family protein</fullName>
    </submittedName>
</protein>
<dbReference type="PANTHER" id="PTHR33169:SF14">
    <property type="entry name" value="TRANSCRIPTIONAL REGULATOR RV3488"/>
    <property type="match status" value="1"/>
</dbReference>
<proteinExistence type="predicted"/>
<gene>
    <name evidence="2" type="ORF">SAMN02745910_01391</name>
</gene>